<dbReference type="PRINTS" id="PR00723">
    <property type="entry name" value="SUBTILISIN"/>
</dbReference>
<dbReference type="Gene3D" id="2.60.40.10">
    <property type="entry name" value="Immunoglobulins"/>
    <property type="match status" value="1"/>
</dbReference>
<evidence type="ECO:0000313" key="14">
    <source>
        <dbReference type="Proteomes" id="UP000270219"/>
    </source>
</evidence>
<dbReference type="InterPro" id="IPR050131">
    <property type="entry name" value="Peptidase_S8_subtilisin-like"/>
</dbReference>
<dbReference type="InterPro" id="IPR003137">
    <property type="entry name" value="PA_domain"/>
</dbReference>
<feature type="active site" description="Charge relay system" evidence="8 9">
    <location>
        <position position="162"/>
    </location>
</feature>
<evidence type="ECO:0000259" key="12">
    <source>
        <dbReference type="Pfam" id="PF02225"/>
    </source>
</evidence>
<dbReference type="InterPro" id="IPR036852">
    <property type="entry name" value="Peptidase_S8/S53_dom_sf"/>
</dbReference>
<evidence type="ECO:0000256" key="10">
    <source>
        <dbReference type="RuleBase" id="RU003355"/>
    </source>
</evidence>
<dbReference type="CDD" id="cd07474">
    <property type="entry name" value="Peptidases_S8_subtilisin_Vpr-like"/>
    <property type="match status" value="1"/>
</dbReference>
<evidence type="ECO:0000259" key="11">
    <source>
        <dbReference type="Pfam" id="PF00082"/>
    </source>
</evidence>
<dbReference type="AlphaFoldDB" id="A0A498D8S2"/>
<dbReference type="InterPro" id="IPR022398">
    <property type="entry name" value="Peptidase_S8_His-AS"/>
</dbReference>
<dbReference type="InterPro" id="IPR046450">
    <property type="entry name" value="PA_dom_sf"/>
</dbReference>
<evidence type="ECO:0000256" key="6">
    <source>
        <dbReference type="ARBA" id="ARBA00022801"/>
    </source>
</evidence>
<evidence type="ECO:0000256" key="3">
    <source>
        <dbReference type="ARBA" id="ARBA00022525"/>
    </source>
</evidence>
<keyword evidence="7 9" id="KW-0720">Serine protease</keyword>
<dbReference type="PROSITE" id="PS00137">
    <property type="entry name" value="SUBTILASE_HIS"/>
    <property type="match status" value="1"/>
</dbReference>
<dbReference type="SUPFAM" id="SSF52743">
    <property type="entry name" value="Subtilisin-like"/>
    <property type="match status" value="1"/>
</dbReference>
<dbReference type="Pfam" id="PF02225">
    <property type="entry name" value="PA"/>
    <property type="match status" value="1"/>
</dbReference>
<protein>
    <submittedName>
        <fullName evidence="13">Peptidase S8</fullName>
    </submittedName>
</protein>
<feature type="active site" description="Charge relay system" evidence="8 9">
    <location>
        <position position="122"/>
    </location>
</feature>
<comment type="caution">
    <text evidence="13">The sequence shown here is derived from an EMBL/GenBank/DDBJ whole genome shotgun (WGS) entry which is preliminary data.</text>
</comment>
<organism evidence="13 14">
    <name type="scientific">Oceanobacillus piezotolerans</name>
    <dbReference type="NCBI Taxonomy" id="2448030"/>
    <lineage>
        <taxon>Bacteria</taxon>
        <taxon>Bacillati</taxon>
        <taxon>Bacillota</taxon>
        <taxon>Bacilli</taxon>
        <taxon>Bacillales</taxon>
        <taxon>Bacillaceae</taxon>
        <taxon>Oceanobacillus</taxon>
    </lineage>
</organism>
<evidence type="ECO:0000313" key="13">
    <source>
        <dbReference type="EMBL" id="RLL42953.1"/>
    </source>
</evidence>
<keyword evidence="6 9" id="KW-0378">Hydrolase</keyword>
<evidence type="ECO:0000256" key="9">
    <source>
        <dbReference type="PROSITE-ProRule" id="PRU01240"/>
    </source>
</evidence>
<feature type="domain" description="Peptidase S8/S53" evidence="11">
    <location>
        <begin position="113"/>
        <end position="492"/>
    </location>
</feature>
<proteinExistence type="inferred from homology"/>
<dbReference type="EMBL" id="RCHR01000005">
    <property type="protein sequence ID" value="RLL42953.1"/>
    <property type="molecule type" value="Genomic_DNA"/>
</dbReference>
<dbReference type="InterPro" id="IPR023827">
    <property type="entry name" value="Peptidase_S8_Asp-AS"/>
</dbReference>
<keyword evidence="5" id="KW-0732">Signal</keyword>
<dbReference type="InterPro" id="IPR023828">
    <property type="entry name" value="Peptidase_S8_Ser-AS"/>
</dbReference>
<dbReference type="PROSITE" id="PS00136">
    <property type="entry name" value="SUBTILASE_ASP"/>
    <property type="match status" value="1"/>
</dbReference>
<evidence type="ECO:0000256" key="4">
    <source>
        <dbReference type="ARBA" id="ARBA00022670"/>
    </source>
</evidence>
<dbReference type="InterPro" id="IPR034213">
    <property type="entry name" value="S8_Vpr-like"/>
</dbReference>
<evidence type="ECO:0000256" key="8">
    <source>
        <dbReference type="PIRSR" id="PIRSR615500-1"/>
    </source>
</evidence>
<dbReference type="SUPFAM" id="SSF52025">
    <property type="entry name" value="PA domain"/>
    <property type="match status" value="1"/>
</dbReference>
<name>A0A498D8S2_9BACI</name>
<dbReference type="InterPro" id="IPR000209">
    <property type="entry name" value="Peptidase_S8/S53_dom"/>
</dbReference>
<dbReference type="Pfam" id="PF00082">
    <property type="entry name" value="Peptidase_S8"/>
    <property type="match status" value="1"/>
</dbReference>
<keyword evidence="4 9" id="KW-0645">Protease</keyword>
<evidence type="ECO:0000256" key="2">
    <source>
        <dbReference type="ARBA" id="ARBA00022512"/>
    </source>
</evidence>
<keyword evidence="14" id="KW-1185">Reference proteome</keyword>
<comment type="similarity">
    <text evidence="1 9 10">Belongs to the peptidase S8 family.</text>
</comment>
<dbReference type="GO" id="GO:0004252">
    <property type="term" value="F:serine-type endopeptidase activity"/>
    <property type="evidence" value="ECO:0007669"/>
    <property type="project" value="UniProtKB-UniRule"/>
</dbReference>
<accession>A0A498D8S2</accession>
<sequence length="716" mass="78456">MFILLISIVPALVLAEGKQTSIIIEVEGDVEEHKDYLETYHPFVEVVATYETLLNGLAIQGSPKDIDRLKNLQFIKKVHSVQQYKAHPYEELNLKDIGESVLPSTLNDTTYTGKGVKVGVIDTGIDYKHPDLKKNYKQGYDLVDLDKDPMETTKEEGLPTLHGSHVAGIIAADGELKGVAPDAEIYAYRALGPGGAGSSIQVLAAMEQAVKDEVDVINLSLGNIVNGPDYPTSAAVNKAVELGIPVVIANGNSGPNRWTVGAPATAINALSVGASTNVIHIPFLTERMEDKKIPLQMMLGSSPWNFTKAYPVVQGLNEANLYGKIVIVERGEIPFYQLAKEAEEKGAVALLIQNNEEQMFQGSIEGGGPPVEIPVALISKEDGKWVQSQIGGKSFYMETTYQKMDTTIASFSSRGPVTVNWDIKPDILAPGTNVVSTVPGGYQALQGTSMAAPHVTGVIALIKEAQPDWSTEQIYGAIRTTADPLMGKEGEFLPPIEQGMGIIQPLDAIQTETIIYNPKLVFGKVEGSYREPLTYNLKIENTSNDAQTYRFDIPKKQKGLSWSFPMAVQLDAKEKIEIPVELSVTPSLLEEGLHQGWIALNGSNRVYHLPYLFVNQSADNPKAMGFEFTLKPFSEKSYEYGLYITDPTERVEVDLYDPQTLMFNRTLLVTDQVEVGMNEGELKKKEVGSSGEYLAVVTVYLLNGKTETYETMLFIP</sequence>
<keyword evidence="2" id="KW-0134">Cell wall</keyword>
<dbReference type="InterPro" id="IPR013783">
    <property type="entry name" value="Ig-like_fold"/>
</dbReference>
<dbReference type="PROSITE" id="PS51892">
    <property type="entry name" value="SUBTILASE"/>
    <property type="match status" value="1"/>
</dbReference>
<dbReference type="GO" id="GO:0006508">
    <property type="term" value="P:proteolysis"/>
    <property type="evidence" value="ECO:0007669"/>
    <property type="project" value="UniProtKB-KW"/>
</dbReference>
<evidence type="ECO:0000256" key="7">
    <source>
        <dbReference type="ARBA" id="ARBA00022825"/>
    </source>
</evidence>
<feature type="active site" description="Charge relay system" evidence="8 9">
    <location>
        <position position="449"/>
    </location>
</feature>
<dbReference type="PANTHER" id="PTHR43806">
    <property type="entry name" value="PEPTIDASE S8"/>
    <property type="match status" value="1"/>
</dbReference>
<dbReference type="OrthoDB" id="9798386at2"/>
<evidence type="ECO:0000256" key="1">
    <source>
        <dbReference type="ARBA" id="ARBA00011073"/>
    </source>
</evidence>
<keyword evidence="3" id="KW-0964">Secreted</keyword>
<dbReference type="Proteomes" id="UP000270219">
    <property type="component" value="Unassembled WGS sequence"/>
</dbReference>
<gene>
    <name evidence="13" type="ORF">D8M04_15260</name>
</gene>
<dbReference type="PROSITE" id="PS00138">
    <property type="entry name" value="SUBTILASE_SER"/>
    <property type="match status" value="1"/>
</dbReference>
<reference evidence="13 14" key="1">
    <citation type="submission" date="2018-10" db="EMBL/GenBank/DDBJ databases">
        <title>Oceanobacillus sp. YLB-02 draft genome.</title>
        <authorList>
            <person name="Yu L."/>
        </authorList>
    </citation>
    <scope>NUCLEOTIDE SEQUENCE [LARGE SCALE GENOMIC DNA]</scope>
    <source>
        <strain evidence="13 14">YLB-02</strain>
    </source>
</reference>
<dbReference type="Gene3D" id="3.40.50.200">
    <property type="entry name" value="Peptidase S8/S53 domain"/>
    <property type="match status" value="2"/>
</dbReference>
<evidence type="ECO:0000256" key="5">
    <source>
        <dbReference type="ARBA" id="ARBA00022729"/>
    </source>
</evidence>
<feature type="domain" description="PA" evidence="12">
    <location>
        <begin position="318"/>
        <end position="384"/>
    </location>
</feature>
<dbReference type="InterPro" id="IPR015500">
    <property type="entry name" value="Peptidase_S8_subtilisin-rel"/>
</dbReference>
<dbReference type="PANTHER" id="PTHR43806:SF65">
    <property type="entry name" value="SERINE PROTEASE APRX"/>
    <property type="match status" value="1"/>
</dbReference>
<dbReference type="Gene3D" id="3.50.30.30">
    <property type="match status" value="1"/>
</dbReference>